<feature type="domain" description="Methyltransferase small" evidence="6">
    <location>
        <begin position="169"/>
        <end position="336"/>
    </location>
</feature>
<dbReference type="Pfam" id="PF05175">
    <property type="entry name" value="MTS"/>
    <property type="match status" value="1"/>
</dbReference>
<dbReference type="EC" id="2.1.1.172" evidence="7"/>
<dbReference type="GO" id="GO:0003676">
    <property type="term" value="F:nucleic acid binding"/>
    <property type="evidence" value="ECO:0007669"/>
    <property type="project" value="InterPro"/>
</dbReference>
<dbReference type="CDD" id="cd02440">
    <property type="entry name" value="AdoMet_MTases"/>
    <property type="match status" value="1"/>
</dbReference>
<sequence>MSDASLEQLYAALHDDVESLLIADEHCFSVPPVRELRVVSNRVDVAERMQLAGLDCSLNDFELGEYQGIRRIYYRVSKEKPLVHHCINQALALLPPGGELVLSGEKGDGIKTYYDKARALVGAEKSLKKLKGNAFLGRIVKQSEPSGLLDDSDYCSLRPITDSPAPGLFSKPGVYGWQKIDRGSALLIEALQALKPDPERVQTLLDLGCGYGYLSVLAHQLLPQTRIVATDNNAAAIAACQQNFAEHAIKGEVVAADCAQGIEQSFDCVLCNPPFHKGFDVHGDLTRLFLERAAERLKPGGRALFVVNQFIALEQKAEGLFARSERVLEGQGFKVLLLHGH</sequence>
<dbReference type="PANTHER" id="PTHR47816:SF4">
    <property type="entry name" value="RIBOSOMAL RNA SMALL SUBUNIT METHYLTRANSFERASE C"/>
    <property type="match status" value="1"/>
</dbReference>
<keyword evidence="2" id="KW-0698">rRNA processing</keyword>
<organism evidence="7 8">
    <name type="scientific">Litorivivens lipolytica</name>
    <dbReference type="NCBI Taxonomy" id="1524264"/>
    <lineage>
        <taxon>Bacteria</taxon>
        <taxon>Pseudomonadati</taxon>
        <taxon>Pseudomonadota</taxon>
        <taxon>Gammaproteobacteria</taxon>
        <taxon>Litorivivens</taxon>
    </lineage>
</organism>
<dbReference type="RefSeq" id="WP_183410635.1">
    <property type="nucleotide sequence ID" value="NZ_JACHWY010000002.1"/>
</dbReference>
<gene>
    <name evidence="7" type="ORF">FHR99_002145</name>
</gene>
<evidence type="ECO:0000259" key="6">
    <source>
        <dbReference type="Pfam" id="PF05175"/>
    </source>
</evidence>
<accession>A0A7W4W6M0</accession>
<evidence type="ECO:0000256" key="3">
    <source>
        <dbReference type="ARBA" id="ARBA00022603"/>
    </source>
</evidence>
<dbReference type="InterPro" id="IPR002052">
    <property type="entry name" value="DNA_methylase_N6_adenine_CS"/>
</dbReference>
<keyword evidence="5" id="KW-0949">S-adenosyl-L-methionine</keyword>
<dbReference type="InterPro" id="IPR007848">
    <property type="entry name" value="Small_mtfrase_dom"/>
</dbReference>
<dbReference type="Proteomes" id="UP000537130">
    <property type="component" value="Unassembled WGS sequence"/>
</dbReference>
<evidence type="ECO:0000256" key="4">
    <source>
        <dbReference type="ARBA" id="ARBA00022679"/>
    </source>
</evidence>
<dbReference type="Gene3D" id="3.40.50.150">
    <property type="entry name" value="Vaccinia Virus protein VP39"/>
    <property type="match status" value="2"/>
</dbReference>
<keyword evidence="4 7" id="KW-0808">Transferase</keyword>
<evidence type="ECO:0000313" key="7">
    <source>
        <dbReference type="EMBL" id="MBB3047879.1"/>
    </source>
</evidence>
<dbReference type="PANTHER" id="PTHR47816">
    <property type="entry name" value="RIBOSOMAL RNA SMALL SUBUNIT METHYLTRANSFERASE C"/>
    <property type="match status" value="1"/>
</dbReference>
<keyword evidence="8" id="KW-1185">Reference proteome</keyword>
<proteinExistence type="predicted"/>
<comment type="caution">
    <text evidence="7">The sequence shown here is derived from an EMBL/GenBank/DDBJ whole genome shotgun (WGS) entry which is preliminary data.</text>
</comment>
<keyword evidence="1" id="KW-0963">Cytoplasm</keyword>
<name>A0A7W4W6M0_9GAMM</name>
<evidence type="ECO:0000256" key="1">
    <source>
        <dbReference type="ARBA" id="ARBA00022490"/>
    </source>
</evidence>
<dbReference type="InterPro" id="IPR029063">
    <property type="entry name" value="SAM-dependent_MTases_sf"/>
</dbReference>
<dbReference type="AlphaFoldDB" id="A0A7W4W6M0"/>
<evidence type="ECO:0000313" key="8">
    <source>
        <dbReference type="Proteomes" id="UP000537130"/>
    </source>
</evidence>
<dbReference type="PROSITE" id="PS00092">
    <property type="entry name" value="N6_MTASE"/>
    <property type="match status" value="1"/>
</dbReference>
<evidence type="ECO:0000256" key="2">
    <source>
        <dbReference type="ARBA" id="ARBA00022552"/>
    </source>
</evidence>
<keyword evidence="3 7" id="KW-0489">Methyltransferase</keyword>
<dbReference type="SUPFAM" id="SSF53335">
    <property type="entry name" value="S-adenosyl-L-methionine-dependent methyltransferases"/>
    <property type="match status" value="1"/>
</dbReference>
<reference evidence="7 8" key="1">
    <citation type="submission" date="2020-08" db="EMBL/GenBank/DDBJ databases">
        <title>Genomic Encyclopedia of Type Strains, Phase III (KMG-III): the genomes of soil and plant-associated and newly described type strains.</title>
        <authorList>
            <person name="Whitman W."/>
        </authorList>
    </citation>
    <scope>NUCLEOTIDE SEQUENCE [LARGE SCALE GENOMIC DNA]</scope>
    <source>
        <strain evidence="7 8">CECT 8654</strain>
    </source>
</reference>
<dbReference type="GO" id="GO:0052914">
    <property type="term" value="F:16S rRNA (guanine(1207)-N(2))-methyltransferase activity"/>
    <property type="evidence" value="ECO:0007669"/>
    <property type="project" value="UniProtKB-EC"/>
</dbReference>
<dbReference type="InterPro" id="IPR046977">
    <property type="entry name" value="RsmC/RlmG"/>
</dbReference>
<dbReference type="EMBL" id="JACHWY010000002">
    <property type="protein sequence ID" value="MBB3047879.1"/>
    <property type="molecule type" value="Genomic_DNA"/>
</dbReference>
<evidence type="ECO:0000256" key="5">
    <source>
        <dbReference type="ARBA" id="ARBA00022691"/>
    </source>
</evidence>
<protein>
    <submittedName>
        <fullName evidence="7">16S rRNA (Guanine1207-N2)-methyltransferase</fullName>
        <ecNumber evidence="7">2.1.1.172</ecNumber>
    </submittedName>
</protein>
<dbReference type="PRINTS" id="PR00507">
    <property type="entry name" value="N12N6MTFRASE"/>
</dbReference>